<dbReference type="AlphaFoldDB" id="A0AA35KTZ9"/>
<evidence type="ECO:0000313" key="6">
    <source>
        <dbReference type="Proteomes" id="UP001178461"/>
    </source>
</evidence>
<dbReference type="GO" id="GO:0007165">
    <property type="term" value="P:signal transduction"/>
    <property type="evidence" value="ECO:0007669"/>
    <property type="project" value="TreeGrafter"/>
</dbReference>
<organism evidence="5 6">
    <name type="scientific">Podarcis lilfordi</name>
    <name type="common">Lilford's wall lizard</name>
    <dbReference type="NCBI Taxonomy" id="74358"/>
    <lineage>
        <taxon>Eukaryota</taxon>
        <taxon>Metazoa</taxon>
        <taxon>Chordata</taxon>
        <taxon>Craniata</taxon>
        <taxon>Vertebrata</taxon>
        <taxon>Euteleostomi</taxon>
        <taxon>Lepidosauria</taxon>
        <taxon>Squamata</taxon>
        <taxon>Bifurcata</taxon>
        <taxon>Unidentata</taxon>
        <taxon>Episquamata</taxon>
        <taxon>Laterata</taxon>
        <taxon>Lacertibaenia</taxon>
        <taxon>Lacertidae</taxon>
        <taxon>Podarcis</taxon>
    </lineage>
</organism>
<feature type="region of interest" description="Disordered" evidence="3">
    <location>
        <begin position="575"/>
        <end position="620"/>
    </location>
</feature>
<evidence type="ECO:0000256" key="1">
    <source>
        <dbReference type="ARBA" id="ARBA00022553"/>
    </source>
</evidence>
<dbReference type="InterPro" id="IPR001849">
    <property type="entry name" value="PH_domain"/>
</dbReference>
<name>A0AA35KTZ9_9SAUR</name>
<comment type="similarity">
    <text evidence="2">Belongs to the GAB family.</text>
</comment>
<evidence type="ECO:0000259" key="4">
    <source>
        <dbReference type="PROSITE" id="PS50003"/>
    </source>
</evidence>
<dbReference type="GO" id="GO:0035591">
    <property type="term" value="F:signaling adaptor activity"/>
    <property type="evidence" value="ECO:0007669"/>
    <property type="project" value="TreeGrafter"/>
</dbReference>
<feature type="compositionally biased region" description="Polar residues" evidence="3">
    <location>
        <begin position="383"/>
        <end position="395"/>
    </location>
</feature>
<keyword evidence="6" id="KW-1185">Reference proteome</keyword>
<evidence type="ECO:0000256" key="3">
    <source>
        <dbReference type="SAM" id="MobiDB-lite"/>
    </source>
</evidence>
<dbReference type="InterPro" id="IPR011993">
    <property type="entry name" value="PH-like_dom_sf"/>
</dbReference>
<feature type="region of interest" description="Disordered" evidence="3">
    <location>
        <begin position="515"/>
        <end position="554"/>
    </location>
</feature>
<dbReference type="PANTHER" id="PTHR45960:SF5">
    <property type="entry name" value="GRB2-ASSOCIATED-BINDING PROTEIN 1"/>
    <property type="match status" value="1"/>
</dbReference>
<dbReference type="FunFam" id="2.30.29.30:FF:000166">
    <property type="entry name" value="GRB2-associated-binding protein 1 isoform X1"/>
    <property type="match status" value="1"/>
</dbReference>
<reference evidence="5" key="1">
    <citation type="submission" date="2022-12" db="EMBL/GenBank/DDBJ databases">
        <authorList>
            <person name="Alioto T."/>
            <person name="Alioto T."/>
            <person name="Gomez Garrido J."/>
        </authorList>
    </citation>
    <scope>NUCLEOTIDE SEQUENCE</scope>
</reference>
<protein>
    <recommendedName>
        <fullName evidence="4">PH domain-containing protein</fullName>
    </recommendedName>
</protein>
<dbReference type="PROSITE" id="PS50003">
    <property type="entry name" value="PH_DOMAIN"/>
    <property type="match status" value="1"/>
</dbReference>
<dbReference type="SMART" id="SM00233">
    <property type="entry name" value="PH"/>
    <property type="match status" value="1"/>
</dbReference>
<sequence>MSGGEVVCSGWLRKSPPEKKLKRYAWKRRWFVLRSGRLTGDPDVLEYYKNDHAKKPIRIIDLNLCQQVDAGLTFNKKEFENSYIFDINTIDRVFYLVADSEEEMNKWVQCICEICGFNATEEDAVKLPGSSLQAPAELPSAVNTSLPSVQAEPSLPPPYQLINIPPSESASSQEDPQDYLLLINCQSKKPEPTSSYIISEEGEEYLLLEDFESKKIPLQSQSDSAKTASSETDCNDNVPSHKTSVQSLNKHAVNGFFQQQSVYDSPPPRAASVSVDGSLYNLPRSYSHDVLPKPSPSGTDADGEQHVFSVPSAASSLDAQLKAFSISYDIPPTPGSTYQIPRTFPEGTLAQSSKLETIPDVPPPRPPKPHHPSDRSPVEVCNISRTSSDTDSSYCIPTGGMPPSRSNTISTMDLNIFRKDMGSQDCYFIPRTFPNDRSSSLEGFHNHFKNKSLLTVGSVSSEELDENYVPMNPNSPPRQHSSSFTEPFQEMTNYVPMTPGTFDFSLFGMQVPPPAHMGFRSSPKTPPRRPVPVAECEPPPVDRNLKPDRKVKPAPLEIKPLPEWEELPAPVRSPITRSFTRDSSRFPLSPRPDSVHSTTSSSDSHDSEENYVPMNPNQSSDDPVCSFHFKYSLYCAALSKMMSRTSSAPYI</sequence>
<proteinExistence type="inferred from homology"/>
<evidence type="ECO:0000313" key="5">
    <source>
        <dbReference type="EMBL" id="CAI5784311.1"/>
    </source>
</evidence>
<dbReference type="Gene3D" id="2.30.29.30">
    <property type="entry name" value="Pleckstrin-homology domain (PH domain)/Phosphotyrosine-binding domain (PTB)"/>
    <property type="match status" value="1"/>
</dbReference>
<evidence type="ECO:0000256" key="2">
    <source>
        <dbReference type="ARBA" id="ARBA00029462"/>
    </source>
</evidence>
<dbReference type="Pfam" id="PF00169">
    <property type="entry name" value="PH"/>
    <property type="match status" value="1"/>
</dbReference>
<dbReference type="PANTHER" id="PTHR45960">
    <property type="entry name" value="GRB2-ASSOCIATED-BINDING PROTEIN"/>
    <property type="match status" value="1"/>
</dbReference>
<feature type="domain" description="PH" evidence="4">
    <location>
        <begin position="5"/>
        <end position="116"/>
    </location>
</feature>
<dbReference type="EMBL" id="OX395134">
    <property type="protein sequence ID" value="CAI5784311.1"/>
    <property type="molecule type" value="Genomic_DNA"/>
</dbReference>
<dbReference type="Proteomes" id="UP001178461">
    <property type="component" value="Chromosome 9"/>
</dbReference>
<dbReference type="CDD" id="cd01266">
    <property type="entry name" value="PH_Gab1_Gab2"/>
    <property type="match status" value="1"/>
</dbReference>
<dbReference type="InterPro" id="IPR046355">
    <property type="entry name" value="Gab1-4-like"/>
</dbReference>
<accession>A0AA35KTZ9</accession>
<feature type="region of interest" description="Disordered" evidence="3">
    <location>
        <begin position="356"/>
        <end position="407"/>
    </location>
</feature>
<feature type="region of interest" description="Disordered" evidence="3">
    <location>
        <begin position="286"/>
        <end position="305"/>
    </location>
</feature>
<dbReference type="SUPFAM" id="SSF50729">
    <property type="entry name" value="PH domain-like"/>
    <property type="match status" value="1"/>
</dbReference>
<feature type="region of interest" description="Disordered" evidence="3">
    <location>
        <begin position="218"/>
        <end position="245"/>
    </location>
</feature>
<keyword evidence="1" id="KW-0597">Phosphoprotein</keyword>
<dbReference type="GO" id="GO:0005737">
    <property type="term" value="C:cytoplasm"/>
    <property type="evidence" value="ECO:0007669"/>
    <property type="project" value="TreeGrafter"/>
</dbReference>
<gene>
    <name evidence="5" type="ORF">PODLI_1B002668</name>
</gene>